<evidence type="ECO:0000313" key="4">
    <source>
        <dbReference type="EMBL" id="CAA9575403.1"/>
    </source>
</evidence>
<evidence type="ECO:0000256" key="3">
    <source>
        <dbReference type="RuleBase" id="RU004466"/>
    </source>
</evidence>
<dbReference type="PANTHER" id="PTHR12001:SF86">
    <property type="entry name" value="GERANYLGERANYL DIPHOSPHATE SYNTHASE"/>
    <property type="match status" value="1"/>
</dbReference>
<dbReference type="AlphaFoldDB" id="A0A6J4VF13"/>
<keyword evidence="3 4" id="KW-0808">Transferase</keyword>
<reference evidence="4" key="1">
    <citation type="submission" date="2020-02" db="EMBL/GenBank/DDBJ databases">
        <authorList>
            <person name="Meier V. D."/>
        </authorList>
    </citation>
    <scope>NUCLEOTIDE SEQUENCE</scope>
    <source>
        <strain evidence="4">AVDCRST_MAG18</strain>
    </source>
</reference>
<dbReference type="CDD" id="cd00685">
    <property type="entry name" value="Trans_IPPS_HT"/>
    <property type="match status" value="1"/>
</dbReference>
<name>A0A6J4VF13_9BACT</name>
<sequence length="360" mass="38434">MTSGSANGAGRLTAAEGLAPIEAAMRAPLDRIAIAGPGADDLRDFYGMVRYHLGWADANFAPAMMPTGKRLRPLLLLRCAIACGGDPVAAAPAAAAIELLHNFTLVHDDVQDESAYRHHRETIWHRWGAAAAINVGDALYAIAHDALYALAEPPANLSPARVLTLARDFDRMALRIVEGQHLDLSQEGEWGGGEARYLEMIAGKTAAIMDFAARAGATIAGADDATIAACGEFGLTLGLAFQIRDDMLGIWGAQGVTGKPAADDIRRRKQSLPIVALDERADDATRAALRRFYAGEPPLDEAAVAAIIGLLDRHEIADYCQSRADEYHARTRLALDQLAARGATVDGLRDYLALLEGRAH</sequence>
<gene>
    <name evidence="4" type="ORF">AVDCRST_MAG18-2487</name>
</gene>
<dbReference type="EC" id="2.5.1.29" evidence="4"/>
<dbReference type="InterPro" id="IPR000092">
    <property type="entry name" value="Polyprenyl_synt"/>
</dbReference>
<dbReference type="EMBL" id="CADCWN010000192">
    <property type="protein sequence ID" value="CAA9575403.1"/>
    <property type="molecule type" value="Genomic_DNA"/>
</dbReference>
<dbReference type="PROSITE" id="PS00444">
    <property type="entry name" value="POLYPRENYL_SYNTHASE_2"/>
    <property type="match status" value="1"/>
</dbReference>
<dbReference type="PANTHER" id="PTHR12001">
    <property type="entry name" value="GERANYLGERANYL PYROPHOSPHATE SYNTHASE"/>
    <property type="match status" value="1"/>
</dbReference>
<dbReference type="InterPro" id="IPR033749">
    <property type="entry name" value="Polyprenyl_synt_CS"/>
</dbReference>
<keyword evidence="1" id="KW-0479">Metal-binding</keyword>
<evidence type="ECO:0000256" key="2">
    <source>
        <dbReference type="ARBA" id="ARBA00022842"/>
    </source>
</evidence>
<dbReference type="GO" id="GO:0008299">
    <property type="term" value="P:isoprenoid biosynthetic process"/>
    <property type="evidence" value="ECO:0007669"/>
    <property type="project" value="InterPro"/>
</dbReference>
<dbReference type="GO" id="GO:0004311">
    <property type="term" value="F:geranylgeranyl diphosphate synthase activity"/>
    <property type="evidence" value="ECO:0007669"/>
    <property type="project" value="UniProtKB-EC"/>
</dbReference>
<organism evidence="4">
    <name type="scientific">uncultured Thermomicrobiales bacterium</name>
    <dbReference type="NCBI Taxonomy" id="1645740"/>
    <lineage>
        <taxon>Bacteria</taxon>
        <taxon>Pseudomonadati</taxon>
        <taxon>Thermomicrobiota</taxon>
        <taxon>Thermomicrobia</taxon>
        <taxon>Thermomicrobiales</taxon>
        <taxon>environmental samples</taxon>
    </lineage>
</organism>
<comment type="similarity">
    <text evidence="3">Belongs to the FPP/GGPP synthase family.</text>
</comment>
<accession>A0A6J4VF13</accession>
<dbReference type="InterPro" id="IPR008949">
    <property type="entry name" value="Isoprenoid_synthase_dom_sf"/>
</dbReference>
<dbReference type="Gene3D" id="1.10.600.10">
    <property type="entry name" value="Farnesyl Diphosphate Synthase"/>
    <property type="match status" value="1"/>
</dbReference>
<dbReference type="SUPFAM" id="SSF48576">
    <property type="entry name" value="Terpenoid synthases"/>
    <property type="match status" value="1"/>
</dbReference>
<dbReference type="SFLD" id="SFLDS00005">
    <property type="entry name" value="Isoprenoid_Synthase_Type_I"/>
    <property type="match status" value="1"/>
</dbReference>
<evidence type="ECO:0000256" key="1">
    <source>
        <dbReference type="ARBA" id="ARBA00022723"/>
    </source>
</evidence>
<dbReference type="GO" id="GO:0046872">
    <property type="term" value="F:metal ion binding"/>
    <property type="evidence" value="ECO:0007669"/>
    <property type="project" value="UniProtKB-KW"/>
</dbReference>
<keyword evidence="2" id="KW-0460">Magnesium</keyword>
<protein>
    <submittedName>
        <fullName evidence="4">Geranylgeranyl diphosphate synthase</fullName>
        <ecNumber evidence="4">2.5.1.29</ecNumber>
    </submittedName>
</protein>
<proteinExistence type="inferred from homology"/>
<dbReference type="Pfam" id="PF00348">
    <property type="entry name" value="polyprenyl_synt"/>
    <property type="match status" value="1"/>
</dbReference>